<protein>
    <submittedName>
        <fullName evidence="1">Uncharacterized protein</fullName>
    </submittedName>
</protein>
<sequence>MMRHQQNHLVMWTRMLQRNLNLTEVDRETSRARVVFKRSADAEVAHSSAAKFNIFGSMIVNFRKEQAPEDKMGSVPVTYVWLSNTSFVQSYLAIHLLWLV</sequence>
<dbReference type="PANTHER" id="PTHR42851">
    <property type="entry name" value="ALDOLASE-RELATED"/>
    <property type="match status" value="1"/>
</dbReference>
<accession>A0AA39SHC0</accession>
<reference evidence="1" key="2">
    <citation type="submission" date="2023-06" db="EMBL/GenBank/DDBJ databases">
        <authorList>
            <person name="Swenson N.G."/>
            <person name="Wegrzyn J.L."/>
            <person name="Mcevoy S.L."/>
        </authorList>
    </citation>
    <scope>NUCLEOTIDE SEQUENCE</scope>
    <source>
        <strain evidence="1">NS2018</strain>
        <tissue evidence="1">Leaf</tissue>
    </source>
</reference>
<dbReference type="Proteomes" id="UP001168877">
    <property type="component" value="Unassembled WGS sequence"/>
</dbReference>
<comment type="caution">
    <text evidence="1">The sequence shown here is derived from an EMBL/GenBank/DDBJ whole genome shotgun (WGS) entry which is preliminary data.</text>
</comment>
<evidence type="ECO:0000313" key="1">
    <source>
        <dbReference type="EMBL" id="KAK0592881.1"/>
    </source>
</evidence>
<dbReference type="EMBL" id="JAUESC010000380">
    <property type="protein sequence ID" value="KAK0592881.1"/>
    <property type="molecule type" value="Genomic_DNA"/>
</dbReference>
<dbReference type="AlphaFoldDB" id="A0AA39SHC0"/>
<dbReference type="InterPro" id="IPR053063">
    <property type="entry name" value="PWWP_domain_containing_PDP"/>
</dbReference>
<evidence type="ECO:0000313" key="2">
    <source>
        <dbReference type="Proteomes" id="UP001168877"/>
    </source>
</evidence>
<dbReference type="PANTHER" id="PTHR42851:SF4">
    <property type="entry name" value="PWWP DOMAIN-CONTAINING PROTEIN"/>
    <property type="match status" value="1"/>
</dbReference>
<proteinExistence type="predicted"/>
<keyword evidence="2" id="KW-1185">Reference proteome</keyword>
<gene>
    <name evidence="1" type="ORF">LWI29_027152</name>
</gene>
<organism evidence="1 2">
    <name type="scientific">Acer saccharum</name>
    <name type="common">Sugar maple</name>
    <dbReference type="NCBI Taxonomy" id="4024"/>
    <lineage>
        <taxon>Eukaryota</taxon>
        <taxon>Viridiplantae</taxon>
        <taxon>Streptophyta</taxon>
        <taxon>Embryophyta</taxon>
        <taxon>Tracheophyta</taxon>
        <taxon>Spermatophyta</taxon>
        <taxon>Magnoliopsida</taxon>
        <taxon>eudicotyledons</taxon>
        <taxon>Gunneridae</taxon>
        <taxon>Pentapetalae</taxon>
        <taxon>rosids</taxon>
        <taxon>malvids</taxon>
        <taxon>Sapindales</taxon>
        <taxon>Sapindaceae</taxon>
        <taxon>Hippocastanoideae</taxon>
        <taxon>Acereae</taxon>
        <taxon>Acer</taxon>
    </lineage>
</organism>
<name>A0AA39SHC0_ACESA</name>
<reference evidence="1" key="1">
    <citation type="journal article" date="2022" name="Plant J.">
        <title>Strategies of tolerance reflected in two North American maple genomes.</title>
        <authorList>
            <person name="McEvoy S.L."/>
            <person name="Sezen U.U."/>
            <person name="Trouern-Trend A."/>
            <person name="McMahon S.M."/>
            <person name="Schaberg P.G."/>
            <person name="Yang J."/>
            <person name="Wegrzyn J.L."/>
            <person name="Swenson N.G."/>
        </authorList>
    </citation>
    <scope>NUCLEOTIDE SEQUENCE</scope>
    <source>
        <strain evidence="1">NS2018</strain>
    </source>
</reference>